<dbReference type="CDD" id="cd11300">
    <property type="entry name" value="Fut8_like"/>
    <property type="match status" value="1"/>
</dbReference>
<dbReference type="Gene3D" id="3.40.50.11350">
    <property type="match status" value="1"/>
</dbReference>
<evidence type="ECO:0000256" key="3">
    <source>
        <dbReference type="PROSITE-ProRule" id="PRU00992"/>
    </source>
</evidence>
<evidence type="ECO:0000313" key="8">
    <source>
        <dbReference type="RefSeq" id="XP_025420409.1"/>
    </source>
</evidence>
<evidence type="ECO:0000313" key="9">
    <source>
        <dbReference type="RefSeq" id="XP_025420412.1"/>
    </source>
</evidence>
<dbReference type="InterPro" id="IPR027350">
    <property type="entry name" value="GT23_dom"/>
</dbReference>
<dbReference type="InterPro" id="IPR045573">
    <property type="entry name" value="Fut8_N_cat"/>
</dbReference>
<keyword evidence="5" id="KW-1133">Transmembrane helix</keyword>
<feature type="region of interest" description="Important for donor substrate binding" evidence="3">
    <location>
        <begin position="342"/>
        <end position="343"/>
    </location>
</feature>
<keyword evidence="4" id="KW-0175">Coiled coil</keyword>
<keyword evidence="1 3" id="KW-0328">Glycosyltransferase</keyword>
<dbReference type="PROSITE" id="PS51659">
    <property type="entry name" value="GT23"/>
    <property type="match status" value="1"/>
</dbReference>
<evidence type="ECO:0000313" key="7">
    <source>
        <dbReference type="Proteomes" id="UP000694846"/>
    </source>
</evidence>
<dbReference type="PANTHER" id="PTHR13132">
    <property type="entry name" value="ALPHA- 1,6 -FUCOSYLTRANSFERASE"/>
    <property type="match status" value="1"/>
</dbReference>
<dbReference type="RefSeq" id="XP_025420413.1">
    <property type="nucleotide sequence ID" value="XM_025564628.1"/>
</dbReference>
<keyword evidence="5" id="KW-0812">Transmembrane</keyword>
<feature type="transmembrane region" description="Helical" evidence="5">
    <location>
        <begin position="7"/>
        <end position="24"/>
    </location>
</feature>
<dbReference type="PANTHER" id="PTHR13132:SF29">
    <property type="entry name" value="ALPHA-(1,6)-FUCOSYLTRANSFERASE"/>
    <property type="match status" value="1"/>
</dbReference>
<evidence type="ECO:0000256" key="1">
    <source>
        <dbReference type="ARBA" id="ARBA00022676"/>
    </source>
</evidence>
<dbReference type="FunFam" id="2.30.30.40:FF:000070">
    <property type="entry name" value="Alpha-(1,6)-fucosyltransferase"/>
    <property type="match status" value="1"/>
</dbReference>
<dbReference type="Pfam" id="PF19745">
    <property type="entry name" value="FUT8_N_cat"/>
    <property type="match status" value="1"/>
</dbReference>
<dbReference type="CDD" id="cd11792">
    <property type="entry name" value="SH3_Fut8"/>
    <property type="match status" value="1"/>
</dbReference>
<accession>A0A8B8GB15</accession>
<reference evidence="8 9" key="1">
    <citation type="submission" date="2025-04" db="UniProtKB">
        <authorList>
            <consortium name="RefSeq"/>
        </authorList>
    </citation>
    <scope>IDENTIFICATION</scope>
    <source>
        <tissue evidence="8 9">Whole body</tissue>
    </source>
</reference>
<keyword evidence="2 3" id="KW-0808">Transferase</keyword>
<feature type="domain" description="GT23" evidence="6">
    <location>
        <begin position="179"/>
        <end position="470"/>
    </location>
</feature>
<sequence length="562" mass="65389">MRINKRLRTFIVLMIFLWVIYMLSPDFNHNDEVYLNKKLHEAINELKKLHIENKNLKLKVTSLHKMLEKHKNKNSDANAWKGPREQYELVRRRIYANTKEIWYYISSELRSLSREVTDVDHVDRMKSMVDEHYRSLLNDEARLADVDGHSAWRHRENKYLSRLVEKRLVRSQNPPDCGNAKKLVCNFVNSHWCGYSCRLHHFIKCLIIAYGTERTLVIGNPASWEFTSGGWDTLFLPPSTCASVAANEPVLEWPGLRDVQVVNLTLPEPPYPSPRLRPRFIPVVLPEDLARRINVLHGDPAVWWIGQFFKYLLRPQPATSDAFDAYAKRVRFQKPIVGVHIRREDKIFSEAALHELDEYMYHVGEYYKIKQLNGGVDKKRIYLATDEPTLFDEAKRKYPEYDIIGDPSLSESGKFATREMNHSILNINIDIHFLSLCDYLVCTFSSNVCRLAYELMNSLQPDASAQFKSLDDTFYFSGQIHRLNIAVIPHKPNSTLEMDIQVGDQIEVAGNHWNGYSKGTNLRTNKTLLYPTFKVTPKVEVEHFATYPDITVNTDELEDENQ</sequence>
<gene>
    <name evidence="8 9 10" type="primary">LOC112690587</name>
</gene>
<dbReference type="GeneID" id="112690587"/>
<dbReference type="GO" id="GO:0046921">
    <property type="term" value="F:alpha-(1-&gt;6)-fucosyltransferase activity"/>
    <property type="evidence" value="ECO:0007669"/>
    <property type="project" value="TreeGrafter"/>
</dbReference>
<keyword evidence="7" id="KW-1185">Reference proteome</keyword>
<evidence type="ECO:0000256" key="5">
    <source>
        <dbReference type="SAM" id="Phobius"/>
    </source>
</evidence>
<evidence type="ECO:0000259" key="6">
    <source>
        <dbReference type="PROSITE" id="PS51659"/>
    </source>
</evidence>
<name>A0A8B8GB15_9HEMI</name>
<dbReference type="GO" id="GO:0006487">
    <property type="term" value="P:protein N-linked glycosylation"/>
    <property type="evidence" value="ECO:0007669"/>
    <property type="project" value="TreeGrafter"/>
</dbReference>
<dbReference type="OrthoDB" id="2014825at2759"/>
<dbReference type="Gene3D" id="2.30.30.40">
    <property type="entry name" value="SH3 Domains"/>
    <property type="match status" value="1"/>
</dbReference>
<dbReference type="Proteomes" id="UP000694846">
    <property type="component" value="Unplaced"/>
</dbReference>
<evidence type="ECO:0000256" key="4">
    <source>
        <dbReference type="SAM" id="Coils"/>
    </source>
</evidence>
<protein>
    <submittedName>
        <fullName evidence="8 9">Alpha-(1,6)-fucosyltransferase-like</fullName>
    </submittedName>
</protein>
<proteinExistence type="inferred from homology"/>
<organism evidence="7 8">
    <name type="scientific">Sipha flava</name>
    <name type="common">yellow sugarcane aphid</name>
    <dbReference type="NCBI Taxonomy" id="143950"/>
    <lineage>
        <taxon>Eukaryota</taxon>
        <taxon>Metazoa</taxon>
        <taxon>Ecdysozoa</taxon>
        <taxon>Arthropoda</taxon>
        <taxon>Hexapoda</taxon>
        <taxon>Insecta</taxon>
        <taxon>Pterygota</taxon>
        <taxon>Neoptera</taxon>
        <taxon>Paraneoptera</taxon>
        <taxon>Hemiptera</taxon>
        <taxon>Sternorrhyncha</taxon>
        <taxon>Aphidomorpha</taxon>
        <taxon>Aphidoidea</taxon>
        <taxon>Aphididae</taxon>
        <taxon>Sipha</taxon>
    </lineage>
</organism>
<dbReference type="AlphaFoldDB" id="A0A8B8GB15"/>
<comment type="similarity">
    <text evidence="3">Belongs to the glycosyltransferase 23 family.</text>
</comment>
<dbReference type="Gene3D" id="1.10.287.1060">
    <property type="entry name" value="ESAT-6-like"/>
    <property type="match status" value="1"/>
</dbReference>
<evidence type="ECO:0000313" key="10">
    <source>
        <dbReference type="RefSeq" id="XP_025420413.1"/>
    </source>
</evidence>
<evidence type="ECO:0000256" key="2">
    <source>
        <dbReference type="ARBA" id="ARBA00022679"/>
    </source>
</evidence>
<dbReference type="InterPro" id="IPR035653">
    <property type="entry name" value="Fut8_SH3"/>
</dbReference>
<keyword evidence="5" id="KW-0472">Membrane</keyword>
<feature type="coiled-coil region" evidence="4">
    <location>
        <begin position="39"/>
        <end position="73"/>
    </location>
</feature>
<dbReference type="RefSeq" id="XP_025420409.1">
    <property type="nucleotide sequence ID" value="XM_025564624.1"/>
</dbReference>
<dbReference type="RefSeq" id="XP_025420412.1">
    <property type="nucleotide sequence ID" value="XM_025564627.1"/>
</dbReference>